<dbReference type="EMBL" id="JBHSZP010000016">
    <property type="protein sequence ID" value="MFC7090079.1"/>
    <property type="molecule type" value="Genomic_DNA"/>
</dbReference>
<feature type="transmembrane region" description="Helical" evidence="1">
    <location>
        <begin position="99"/>
        <end position="117"/>
    </location>
</feature>
<sequence length="122" mass="13222">MRAAPNPERLSILLGLLAAMLGTLPRYLQGGHDSHLLLLSLAAVVVAVVAVGHWRLMAAEARAELPGLLRRLAYGLGTGLALMTAWYALAASWVGWQQLLSHGLALGLLLHVMGLWWKRERA</sequence>
<keyword evidence="3" id="KW-1185">Reference proteome</keyword>
<dbReference type="RefSeq" id="WP_346062499.1">
    <property type="nucleotide sequence ID" value="NZ_BAAADR010000010.1"/>
</dbReference>
<gene>
    <name evidence="2" type="ORF">ACFQH5_11035</name>
</gene>
<protein>
    <submittedName>
        <fullName evidence="2">Uncharacterized protein</fullName>
    </submittedName>
</protein>
<evidence type="ECO:0000313" key="2">
    <source>
        <dbReference type="EMBL" id="MFC7090079.1"/>
    </source>
</evidence>
<keyword evidence="1" id="KW-0812">Transmembrane</keyword>
<evidence type="ECO:0000256" key="1">
    <source>
        <dbReference type="SAM" id="Phobius"/>
    </source>
</evidence>
<keyword evidence="1" id="KW-1133">Transmembrane helix</keyword>
<accession>A0ABW2EVR8</accession>
<comment type="caution">
    <text evidence="2">The sequence shown here is derived from an EMBL/GenBank/DDBJ whole genome shotgun (WGS) entry which is preliminary data.</text>
</comment>
<organism evidence="2 3">
    <name type="scientific">Halomonas salifodinae</name>
    <dbReference type="NCBI Taxonomy" id="438745"/>
    <lineage>
        <taxon>Bacteria</taxon>
        <taxon>Pseudomonadati</taxon>
        <taxon>Pseudomonadota</taxon>
        <taxon>Gammaproteobacteria</taxon>
        <taxon>Oceanospirillales</taxon>
        <taxon>Halomonadaceae</taxon>
        <taxon>Halomonas</taxon>
    </lineage>
</organism>
<feature type="transmembrane region" description="Helical" evidence="1">
    <location>
        <begin position="35"/>
        <end position="52"/>
    </location>
</feature>
<feature type="transmembrane region" description="Helical" evidence="1">
    <location>
        <begin position="72"/>
        <end position="93"/>
    </location>
</feature>
<dbReference type="Proteomes" id="UP001596411">
    <property type="component" value="Unassembled WGS sequence"/>
</dbReference>
<proteinExistence type="predicted"/>
<reference evidence="3" key="1">
    <citation type="journal article" date="2019" name="Int. J. Syst. Evol. Microbiol.">
        <title>The Global Catalogue of Microorganisms (GCM) 10K type strain sequencing project: providing services to taxonomists for standard genome sequencing and annotation.</title>
        <authorList>
            <consortium name="The Broad Institute Genomics Platform"/>
            <consortium name="The Broad Institute Genome Sequencing Center for Infectious Disease"/>
            <person name="Wu L."/>
            <person name="Ma J."/>
        </authorList>
    </citation>
    <scope>NUCLEOTIDE SEQUENCE [LARGE SCALE GENOMIC DNA]</scope>
    <source>
        <strain evidence="3">CGMCC 1.13666</strain>
    </source>
</reference>
<evidence type="ECO:0000313" key="3">
    <source>
        <dbReference type="Proteomes" id="UP001596411"/>
    </source>
</evidence>
<keyword evidence="1" id="KW-0472">Membrane</keyword>
<name>A0ABW2EVR8_9GAMM</name>